<evidence type="ECO:0000256" key="4">
    <source>
        <dbReference type="ARBA" id="ARBA00022777"/>
    </source>
</evidence>
<evidence type="ECO:0000259" key="6">
    <source>
        <dbReference type="PROSITE" id="PS50109"/>
    </source>
</evidence>
<dbReference type="PROSITE" id="PS50109">
    <property type="entry name" value="HIS_KIN"/>
    <property type="match status" value="1"/>
</dbReference>
<reference evidence="7 9" key="1">
    <citation type="submission" date="2020-06" db="EMBL/GenBank/DDBJ databases">
        <title>Anoxygenic phototrophic Chloroflexota member uses a Type I reaction center.</title>
        <authorList>
            <person name="Tsuji J.M."/>
            <person name="Shaw N.A."/>
            <person name="Nagashima S."/>
            <person name="Venkiteswaran J."/>
            <person name="Schiff S.L."/>
            <person name="Hanada S."/>
            <person name="Tank M."/>
            <person name="Neufeld J.D."/>
        </authorList>
    </citation>
    <scope>NUCLEOTIDE SEQUENCE [LARGE SCALE GENOMIC DNA]</scope>
    <source>
        <strain evidence="7">L227-S17</strain>
    </source>
</reference>
<evidence type="ECO:0000256" key="5">
    <source>
        <dbReference type="ARBA" id="ARBA00023012"/>
    </source>
</evidence>
<feature type="domain" description="Histidine kinase" evidence="6">
    <location>
        <begin position="587"/>
        <end position="807"/>
    </location>
</feature>
<dbReference type="InterPro" id="IPR003594">
    <property type="entry name" value="HATPase_dom"/>
</dbReference>
<dbReference type="InterPro" id="IPR004358">
    <property type="entry name" value="Sig_transdc_His_kin-like_C"/>
</dbReference>
<accession>A0A8T7M4V1</accession>
<keyword evidence="8" id="KW-0067">ATP-binding</keyword>
<proteinExistence type="predicted"/>
<dbReference type="SMART" id="SM00387">
    <property type="entry name" value="HATPase_c"/>
    <property type="match status" value="1"/>
</dbReference>
<dbReference type="InterPro" id="IPR036890">
    <property type="entry name" value="HATPase_C_sf"/>
</dbReference>
<evidence type="ECO:0000313" key="9">
    <source>
        <dbReference type="Proteomes" id="UP000521676"/>
    </source>
</evidence>
<dbReference type="GO" id="GO:0005524">
    <property type="term" value="F:ATP binding"/>
    <property type="evidence" value="ECO:0007669"/>
    <property type="project" value="UniProtKB-KW"/>
</dbReference>
<dbReference type="PANTHER" id="PTHR43711:SF1">
    <property type="entry name" value="HISTIDINE KINASE 1"/>
    <property type="match status" value="1"/>
</dbReference>
<dbReference type="Proteomes" id="UP001431572">
    <property type="component" value="Plasmid unnamed2"/>
</dbReference>
<sequence>MPFQVAARTLLHLGAELISSDGVALFELVKNAFDAGSKRVTIDVTVRIPHSILLNFIEYSRSQDISVESDSGAVTSIEAFKQTALATIDMTVPNIQEFRQTILEAETWPDLLRVLTESNSIVVSDTGEGMSLQTLNDVYLTIGTRSRRLLRDKGHNNSSGRPLLGEKGIGRLSAMRLGTQLHVESTQADESKWNVLDIDWSVFSHDSDALLSEFKIEPHLGASKRDTSVSGTIIRISWLTSAWSKDRLETLAIQEFSKLTDPFTETTIFPIQLRFNQEPVIIPRFKNLLLENAHAIVKAQFIQQSNGEMRLSGSVRYRERQQYFALEGAHLISVVLNPLEKPRVKKSLDLTNNLLPSEGMERMRLLKSLGPFNLEIYWYNRRILTALEGIGDRNTVANLVREWGGGIMVFRDGFRVLPYGDLRDDWLDLDRRAFSSSGYKVNRAQLIGRLNITSVLNSELIDQSNREGLRDSEEKFVLISLLKYVIQMELRAFLDKTDKELSAREPVLIEELEKRVEDEDRQLRINLDKLAGRVPEIKREGSLFNEIRTSSSHLREIMQEVQVIASEYEQGRRQLLNLAGIGLSVEVLAHELNRATEHALLTLANVREGSSPNSQDALIRTLEVQLKTLQKRLQILDQLSTAGRQRKEKFDLINVIRDIFESKQIPFANEQITPILELEPSSKINKFMINAVKGMMMQILDNLITNSIYWLRQQRMLDPTFKAEIKVTVDATAKELRVTDNGPGILPGLKERIFEAFVSTKPPGQGKGLGLFIAREIAKYHGEDVFLAEKTTEPDGTYNTFVLTLGGVTA</sequence>
<dbReference type="Proteomes" id="UP000521676">
    <property type="component" value="Unassembled WGS sequence"/>
</dbReference>
<dbReference type="InterPro" id="IPR005467">
    <property type="entry name" value="His_kinase_dom"/>
</dbReference>
<dbReference type="PANTHER" id="PTHR43711">
    <property type="entry name" value="TWO-COMPONENT HISTIDINE KINASE"/>
    <property type="match status" value="1"/>
</dbReference>
<evidence type="ECO:0000256" key="3">
    <source>
        <dbReference type="ARBA" id="ARBA00022679"/>
    </source>
</evidence>
<keyword evidence="5" id="KW-0902">Two-component regulatory system</keyword>
<reference evidence="8" key="2">
    <citation type="journal article" date="2024" name="Nature">
        <title>Anoxygenic phototroph of the Chloroflexota uses a type I reaction centre.</title>
        <authorList>
            <person name="Tsuji J.M."/>
            <person name="Shaw N.A."/>
            <person name="Nagashima S."/>
            <person name="Venkiteswaran J.J."/>
            <person name="Schiff S.L."/>
            <person name="Watanabe T."/>
            <person name="Fukui M."/>
            <person name="Hanada S."/>
            <person name="Tank M."/>
            <person name="Neufeld J.D."/>
        </authorList>
    </citation>
    <scope>NUCLEOTIDE SEQUENCE</scope>
    <source>
        <strain evidence="8">L227-S17</strain>
        <plasmid evidence="8 10">unnamed2</plasmid>
    </source>
</reference>
<evidence type="ECO:0000313" key="10">
    <source>
        <dbReference type="Proteomes" id="UP001431572"/>
    </source>
</evidence>
<comment type="catalytic activity">
    <reaction evidence="1">
        <text>ATP + protein L-histidine = ADP + protein N-phospho-L-histidine.</text>
        <dbReference type="EC" id="2.7.13.3"/>
    </reaction>
</comment>
<dbReference type="SUPFAM" id="SSF55874">
    <property type="entry name" value="ATPase domain of HSP90 chaperone/DNA topoisomerase II/histidine kinase"/>
    <property type="match status" value="3"/>
</dbReference>
<dbReference type="GO" id="GO:0004673">
    <property type="term" value="F:protein histidine kinase activity"/>
    <property type="evidence" value="ECO:0007669"/>
    <property type="project" value="UniProtKB-EC"/>
</dbReference>
<dbReference type="EC" id="2.7.13.3" evidence="2"/>
<keyword evidence="8" id="KW-0547">Nucleotide-binding</keyword>
<dbReference type="GO" id="GO:0000160">
    <property type="term" value="P:phosphorelay signal transduction system"/>
    <property type="evidence" value="ECO:0007669"/>
    <property type="project" value="UniProtKB-KW"/>
</dbReference>
<keyword evidence="3" id="KW-0808">Transferase</keyword>
<gene>
    <name evidence="7" type="ORF">HXX08_14635</name>
    <name evidence="8" type="ORF">OZ401_004985</name>
</gene>
<dbReference type="EMBL" id="CP128402">
    <property type="protein sequence ID" value="WJW70408.1"/>
    <property type="molecule type" value="Genomic_DNA"/>
</dbReference>
<evidence type="ECO:0000313" key="8">
    <source>
        <dbReference type="EMBL" id="WJW70408.1"/>
    </source>
</evidence>
<dbReference type="AlphaFoldDB" id="A0A8T7M4V1"/>
<keyword evidence="8" id="KW-0614">Plasmid</keyword>
<name>A0A8T7M4V1_9CHLR</name>
<protein>
    <recommendedName>
        <fullName evidence="2">histidine kinase</fullName>
        <ecNumber evidence="2">2.7.13.3</ecNumber>
    </recommendedName>
</protein>
<dbReference type="RefSeq" id="WP_341472276.1">
    <property type="nucleotide sequence ID" value="NZ_CP128402.1"/>
</dbReference>
<evidence type="ECO:0000313" key="7">
    <source>
        <dbReference type="EMBL" id="NWJ47094.1"/>
    </source>
</evidence>
<dbReference type="InterPro" id="IPR050736">
    <property type="entry name" value="Sensor_HK_Regulatory"/>
</dbReference>
<evidence type="ECO:0000256" key="2">
    <source>
        <dbReference type="ARBA" id="ARBA00012438"/>
    </source>
</evidence>
<evidence type="ECO:0000256" key="1">
    <source>
        <dbReference type="ARBA" id="ARBA00000085"/>
    </source>
</evidence>
<dbReference type="CDD" id="cd00075">
    <property type="entry name" value="HATPase"/>
    <property type="match status" value="1"/>
</dbReference>
<dbReference type="PRINTS" id="PR00344">
    <property type="entry name" value="BCTRLSENSOR"/>
</dbReference>
<dbReference type="EMBL" id="JACATZ010000002">
    <property type="protein sequence ID" value="NWJ47094.1"/>
    <property type="molecule type" value="Genomic_DNA"/>
</dbReference>
<dbReference type="Gene3D" id="3.30.565.10">
    <property type="entry name" value="Histidine kinase-like ATPase, C-terminal domain"/>
    <property type="match status" value="2"/>
</dbReference>
<keyword evidence="4 7" id="KW-0418">Kinase</keyword>
<geneLocation type="plasmid" evidence="8 10">
    <name>unnamed2</name>
</geneLocation>
<keyword evidence="10" id="KW-1185">Reference proteome</keyword>
<dbReference type="Pfam" id="PF13589">
    <property type="entry name" value="HATPase_c_3"/>
    <property type="match status" value="1"/>
</dbReference>
<dbReference type="Pfam" id="PF02518">
    <property type="entry name" value="HATPase_c"/>
    <property type="match status" value="1"/>
</dbReference>
<organism evidence="7 9">
    <name type="scientific">Candidatus Chlorohelix allophototropha</name>
    <dbReference type="NCBI Taxonomy" id="3003348"/>
    <lineage>
        <taxon>Bacteria</taxon>
        <taxon>Bacillati</taxon>
        <taxon>Chloroflexota</taxon>
        <taxon>Chloroflexia</taxon>
        <taxon>Candidatus Chloroheliales</taxon>
        <taxon>Candidatus Chloroheliaceae</taxon>
        <taxon>Candidatus Chlorohelix</taxon>
    </lineage>
</organism>